<feature type="transmembrane region" description="Helical" evidence="8">
    <location>
        <begin position="12"/>
        <end position="31"/>
    </location>
</feature>
<feature type="transmembrane region" description="Helical" evidence="8">
    <location>
        <begin position="341"/>
        <end position="359"/>
    </location>
</feature>
<keyword evidence="10" id="KW-1185">Reference proteome</keyword>
<dbReference type="EMBL" id="JARLKZ010000002">
    <property type="protein sequence ID" value="MEC0238842.1"/>
    <property type="molecule type" value="Genomic_DNA"/>
</dbReference>
<evidence type="ECO:0000313" key="10">
    <source>
        <dbReference type="Proteomes" id="UP001344632"/>
    </source>
</evidence>
<dbReference type="Pfam" id="PF03845">
    <property type="entry name" value="Spore_permease"/>
    <property type="match status" value="1"/>
</dbReference>
<feature type="transmembrane region" description="Helical" evidence="8">
    <location>
        <begin position="81"/>
        <end position="102"/>
    </location>
</feature>
<keyword evidence="6 8" id="KW-1133">Transmembrane helix</keyword>
<keyword evidence="7 8" id="KW-0472">Membrane</keyword>
<keyword evidence="3" id="KW-0813">Transport</keyword>
<evidence type="ECO:0000256" key="1">
    <source>
        <dbReference type="ARBA" id="ARBA00004141"/>
    </source>
</evidence>
<comment type="similarity">
    <text evidence="2">Belongs to the amino acid-polyamine-organocation (APC) superfamily. Spore germination protein (SGP) (TC 2.A.3.9) family.</text>
</comment>
<protein>
    <submittedName>
        <fullName evidence="9">GerAB/ArcD/ProY family transporter</fullName>
    </submittedName>
</protein>
<feature type="transmembrane region" description="Helical" evidence="8">
    <location>
        <begin position="264"/>
        <end position="297"/>
    </location>
</feature>
<dbReference type="InterPro" id="IPR004761">
    <property type="entry name" value="Spore_GerAB"/>
</dbReference>
<feature type="transmembrane region" description="Helical" evidence="8">
    <location>
        <begin position="309"/>
        <end position="329"/>
    </location>
</feature>
<evidence type="ECO:0000256" key="7">
    <source>
        <dbReference type="ARBA" id="ARBA00023136"/>
    </source>
</evidence>
<gene>
    <name evidence="9" type="ORF">P4H66_03020</name>
</gene>
<evidence type="ECO:0000256" key="6">
    <source>
        <dbReference type="ARBA" id="ARBA00022989"/>
    </source>
</evidence>
<evidence type="ECO:0000313" key="9">
    <source>
        <dbReference type="EMBL" id="MEC0238842.1"/>
    </source>
</evidence>
<dbReference type="PANTHER" id="PTHR34975">
    <property type="entry name" value="SPORE GERMINATION PROTEIN A2"/>
    <property type="match status" value="1"/>
</dbReference>
<organism evidence="9 10">
    <name type="scientific">Paenibacillus dokdonensis</name>
    <dbReference type="NCBI Taxonomy" id="2567944"/>
    <lineage>
        <taxon>Bacteria</taxon>
        <taxon>Bacillati</taxon>
        <taxon>Bacillota</taxon>
        <taxon>Bacilli</taxon>
        <taxon>Bacillales</taxon>
        <taxon>Paenibacillaceae</taxon>
        <taxon>Paenibacillus</taxon>
    </lineage>
</organism>
<name>A0ABU6GIC3_9BACL</name>
<keyword evidence="4" id="KW-0309">Germination</keyword>
<evidence type="ECO:0000256" key="3">
    <source>
        <dbReference type="ARBA" id="ARBA00022448"/>
    </source>
</evidence>
<comment type="caution">
    <text evidence="9">The sequence shown here is derived from an EMBL/GenBank/DDBJ whole genome shotgun (WGS) entry which is preliminary data.</text>
</comment>
<feature type="transmembrane region" description="Helical" evidence="8">
    <location>
        <begin position="220"/>
        <end position="244"/>
    </location>
</feature>
<comment type="subcellular location">
    <subcellularLocation>
        <location evidence="1">Membrane</location>
        <topology evidence="1">Multi-pass membrane protein</topology>
    </subcellularLocation>
</comment>
<feature type="transmembrane region" description="Helical" evidence="8">
    <location>
        <begin position="123"/>
        <end position="141"/>
    </location>
</feature>
<feature type="transmembrane region" description="Helical" evidence="8">
    <location>
        <begin position="43"/>
        <end position="61"/>
    </location>
</feature>
<reference evidence="9 10" key="1">
    <citation type="submission" date="2023-03" db="EMBL/GenBank/DDBJ databases">
        <title>Bacillus Genome Sequencing.</title>
        <authorList>
            <person name="Dunlap C."/>
        </authorList>
    </citation>
    <scope>NUCLEOTIDE SEQUENCE [LARGE SCALE GENOMIC DNA]</scope>
    <source>
        <strain evidence="9 10">BD-525</strain>
    </source>
</reference>
<accession>A0ABU6GIC3</accession>
<dbReference type="RefSeq" id="WP_326085643.1">
    <property type="nucleotide sequence ID" value="NZ_JARLKZ010000002.1"/>
</dbReference>
<sequence length="367" mass="42020">MKQAAANPQISMPQYFILQIMIFGAISFYLYPYFIINSTNQSYWIPILIWMMLGLLGAWLFSRMMALHQGMDAFAITKLELGWPGMIVFILPMMWFIWRSMIVMIRAHTEIISMTILHTTPQWCLNGVILISVFLAMGGLVPIVRTAGVFLLVSLPLSFGLTLLGLSDIHLYLGKPWIHTNWDFITSSKFYASSCIWLGYLYYAACGKYTRKPGNLWKPYMIAAVCFLPLIAGSVYLPVLTFSAEMSRNLTLPYISKMDSVNHYWLIVENLTAVFISTSMLYLILALSLMLHCFVTAIKAMFPSWNEKLLYLLIGAATYASTFFITSWNGIEKSVEWDSPFRLYLMFLFPLAVIIKPFMAERMKSHS</sequence>
<keyword evidence="5 8" id="KW-0812">Transmembrane</keyword>
<dbReference type="PANTHER" id="PTHR34975:SF2">
    <property type="entry name" value="SPORE GERMINATION PROTEIN A2"/>
    <property type="match status" value="1"/>
</dbReference>
<proteinExistence type="inferred from homology"/>
<dbReference type="Proteomes" id="UP001344632">
    <property type="component" value="Unassembled WGS sequence"/>
</dbReference>
<evidence type="ECO:0000256" key="8">
    <source>
        <dbReference type="SAM" id="Phobius"/>
    </source>
</evidence>
<evidence type="ECO:0000256" key="2">
    <source>
        <dbReference type="ARBA" id="ARBA00007998"/>
    </source>
</evidence>
<evidence type="ECO:0000256" key="4">
    <source>
        <dbReference type="ARBA" id="ARBA00022544"/>
    </source>
</evidence>
<evidence type="ECO:0000256" key="5">
    <source>
        <dbReference type="ARBA" id="ARBA00022692"/>
    </source>
</evidence>